<dbReference type="PROSITE" id="PS50056">
    <property type="entry name" value="TYR_PHOSPHATASE_2"/>
    <property type="match status" value="1"/>
</dbReference>
<gene>
    <name evidence="3" type="ORF">SAMN04489710_1146</name>
</gene>
<dbReference type="InterPro" id="IPR016130">
    <property type="entry name" value="Tyr_Pase_AS"/>
</dbReference>
<dbReference type="InterPro" id="IPR029021">
    <property type="entry name" value="Prot-tyrosine_phosphatase-like"/>
</dbReference>
<dbReference type="InterPro" id="IPR000387">
    <property type="entry name" value="Tyr_Pase_dom"/>
</dbReference>
<feature type="region of interest" description="Disordered" evidence="1">
    <location>
        <begin position="15"/>
        <end position="80"/>
    </location>
</feature>
<dbReference type="SUPFAM" id="SSF52799">
    <property type="entry name" value="(Phosphotyrosine protein) phosphatases II"/>
    <property type="match status" value="1"/>
</dbReference>
<proteinExistence type="predicted"/>
<dbReference type="SMART" id="SM01301">
    <property type="entry name" value="PTPlike_phytase"/>
    <property type="match status" value="1"/>
</dbReference>
<dbReference type="Proteomes" id="UP000199517">
    <property type="component" value="Unassembled WGS sequence"/>
</dbReference>
<dbReference type="EMBL" id="FOMQ01000014">
    <property type="protein sequence ID" value="SFE08636.1"/>
    <property type="molecule type" value="Genomic_DNA"/>
</dbReference>
<dbReference type="Pfam" id="PF14566">
    <property type="entry name" value="PTPlike_phytase"/>
    <property type="match status" value="1"/>
</dbReference>
<evidence type="ECO:0000313" key="4">
    <source>
        <dbReference type="Proteomes" id="UP000199517"/>
    </source>
</evidence>
<evidence type="ECO:0000313" key="3">
    <source>
        <dbReference type="EMBL" id="SFE08636.1"/>
    </source>
</evidence>
<dbReference type="AlphaFoldDB" id="A0A1I1XMV0"/>
<dbReference type="Gene3D" id="3.90.190.10">
    <property type="entry name" value="Protein tyrosine phosphatase superfamily"/>
    <property type="match status" value="1"/>
</dbReference>
<dbReference type="PROSITE" id="PS00383">
    <property type="entry name" value="TYR_PHOSPHATASE_1"/>
    <property type="match status" value="1"/>
</dbReference>
<reference evidence="4" key="1">
    <citation type="submission" date="2016-10" db="EMBL/GenBank/DDBJ databases">
        <authorList>
            <person name="Varghese N."/>
            <person name="Submissions S."/>
        </authorList>
    </citation>
    <scope>NUCLEOTIDE SEQUENCE [LARGE SCALE GENOMIC DNA]</scope>
    <source>
        <strain evidence="4">DSM 7481</strain>
    </source>
</reference>
<accession>A0A1I1XMV0</accession>
<evidence type="ECO:0000259" key="2">
    <source>
        <dbReference type="PROSITE" id="PS50056"/>
    </source>
</evidence>
<keyword evidence="4" id="KW-1185">Reference proteome</keyword>
<organism evidence="3 4">
    <name type="scientific">Paracidovorax konjaci</name>
    <dbReference type="NCBI Taxonomy" id="32040"/>
    <lineage>
        <taxon>Bacteria</taxon>
        <taxon>Pseudomonadati</taxon>
        <taxon>Pseudomonadota</taxon>
        <taxon>Betaproteobacteria</taxon>
        <taxon>Burkholderiales</taxon>
        <taxon>Comamonadaceae</taxon>
        <taxon>Paracidovorax</taxon>
    </lineage>
</organism>
<name>A0A1I1XMV0_9BURK</name>
<protein>
    <submittedName>
        <fullName evidence="3">Inositol hexakisphosphate</fullName>
    </submittedName>
</protein>
<evidence type="ECO:0000256" key="1">
    <source>
        <dbReference type="SAM" id="MobiDB-lite"/>
    </source>
</evidence>
<dbReference type="Gene3D" id="3.30.70.1690">
    <property type="match status" value="1"/>
</dbReference>
<feature type="domain" description="Tyrosine specific protein phosphatases" evidence="2">
    <location>
        <begin position="270"/>
        <end position="318"/>
    </location>
</feature>
<dbReference type="STRING" id="32040.SAMN04489710_1146"/>
<sequence>MPHIVFHRGLLKSCLPPKEKDISPPAEEQPRTSSKCLDASRFIGIPTLRRGAAPAKQSVPDASPPDAPPDASNHSGPIGRHRTVLRFREPERESDAVLVYDTPPLQPPEAMAFFRHTGQTQHLPPSINTQGLDTLLLAGSERISSVDQVKEIRRHFGDVPLVVVDLRQESHAVAQKHPLTWRGAMDWANVGLKTDAVLELEAQQIEALRLQRSATALHADQVKGKTADPAAKRLDTAEVRSEQEIVEAAGAAYSRIAVSDHVRPAREDVDRFIALVRSLPEGTALHVHCNGGRGRTTTFMALYDMLQNARVVDAASIIARQSSLGYDYNLADTGAVKESKRAFHADRLDFLQEFHAYARENPRGQPLSWSEWRGSDA</sequence>
<dbReference type="RefSeq" id="WP_245783715.1">
    <property type="nucleotide sequence ID" value="NZ_FOMQ01000014.1"/>
</dbReference>